<organism evidence="3 4">
    <name type="scientific">Donghicola mangrovi</name>
    <dbReference type="NCBI Taxonomy" id="2729614"/>
    <lineage>
        <taxon>Bacteria</taxon>
        <taxon>Pseudomonadati</taxon>
        <taxon>Pseudomonadota</taxon>
        <taxon>Alphaproteobacteria</taxon>
        <taxon>Rhodobacterales</taxon>
        <taxon>Roseobacteraceae</taxon>
        <taxon>Donghicola</taxon>
    </lineage>
</organism>
<dbReference type="PANTHER" id="PTHR30461:SF23">
    <property type="entry name" value="DNA RECOMBINASE-RELATED"/>
    <property type="match status" value="1"/>
</dbReference>
<dbReference type="EMBL" id="JABCJE010000025">
    <property type="protein sequence ID" value="NVO25717.1"/>
    <property type="molecule type" value="Genomic_DNA"/>
</dbReference>
<dbReference type="Gene3D" id="3.90.1750.20">
    <property type="entry name" value="Putative Large Serine Recombinase, Chain B, Domain 2"/>
    <property type="match status" value="1"/>
</dbReference>
<feature type="region of interest" description="Disordered" evidence="1">
    <location>
        <begin position="100"/>
        <end position="124"/>
    </location>
</feature>
<comment type="caution">
    <text evidence="3">The sequence shown here is derived from an EMBL/GenBank/DDBJ whole genome shotgun (WGS) entry which is preliminary data.</text>
</comment>
<evidence type="ECO:0000256" key="1">
    <source>
        <dbReference type="SAM" id="MobiDB-lite"/>
    </source>
</evidence>
<dbReference type="Pfam" id="PF07508">
    <property type="entry name" value="Recombinase"/>
    <property type="match status" value="1"/>
</dbReference>
<dbReference type="InterPro" id="IPR011109">
    <property type="entry name" value="DNA_bind_recombinase_dom"/>
</dbReference>
<dbReference type="InterPro" id="IPR038109">
    <property type="entry name" value="DNA_bind_recomb_sf"/>
</dbReference>
<accession>A0A850Q7D7</accession>
<evidence type="ECO:0000313" key="3">
    <source>
        <dbReference type="EMBL" id="NVO25717.1"/>
    </source>
</evidence>
<dbReference type="AlphaFoldDB" id="A0A850Q7D7"/>
<feature type="domain" description="Recombinase" evidence="2">
    <location>
        <begin position="74"/>
        <end position="139"/>
    </location>
</feature>
<gene>
    <name evidence="3" type="ORF">HJ536_20395</name>
</gene>
<proteinExistence type="predicted"/>
<name>A0A850Q7D7_9RHOB</name>
<feature type="region of interest" description="Disordered" evidence="1">
    <location>
        <begin position="151"/>
        <end position="187"/>
    </location>
</feature>
<feature type="compositionally biased region" description="Polar residues" evidence="1">
    <location>
        <begin position="170"/>
        <end position="187"/>
    </location>
</feature>
<dbReference type="InterPro" id="IPR050639">
    <property type="entry name" value="SSR_resolvase"/>
</dbReference>
<dbReference type="Proteomes" id="UP000592216">
    <property type="component" value="Unassembled WGS sequence"/>
</dbReference>
<dbReference type="PANTHER" id="PTHR30461">
    <property type="entry name" value="DNA-INVERTASE FROM LAMBDOID PROPHAGE"/>
    <property type="match status" value="1"/>
</dbReference>
<evidence type="ECO:0000313" key="4">
    <source>
        <dbReference type="Proteomes" id="UP000592216"/>
    </source>
</evidence>
<evidence type="ECO:0000259" key="2">
    <source>
        <dbReference type="Pfam" id="PF07508"/>
    </source>
</evidence>
<dbReference type="GO" id="GO:0000150">
    <property type="term" value="F:DNA strand exchange activity"/>
    <property type="evidence" value="ECO:0007669"/>
    <property type="project" value="InterPro"/>
</dbReference>
<sequence length="187" mass="20233">MHQLHRGKLGIFDIGILGTFAQLFLEEVRHKTRRGLEGRAKAGKNTGGRAYGYRSVLLPEVGGKGTGSVKDIVPTEAAVIREIFEHYAAGKSPREIAANLNTRGVPSPRGRGKGSGHWKSNTIYGNRSRGTGILNNELYSAKMSGTVSAIRSTQRPGARFPSGTRLRNGLSPTNRIFRSSRMTSGTL</sequence>
<dbReference type="GO" id="GO:0003677">
    <property type="term" value="F:DNA binding"/>
    <property type="evidence" value="ECO:0007669"/>
    <property type="project" value="InterPro"/>
</dbReference>
<reference evidence="3 4" key="1">
    <citation type="submission" date="2020-04" db="EMBL/GenBank/DDBJ databases">
        <title>Donghicola sp., a member of the Rhodobacteraceae family isolated from mangrove forest in Thailand.</title>
        <authorList>
            <person name="Charoenyingcharoen P."/>
            <person name="Yukphan P."/>
        </authorList>
    </citation>
    <scope>NUCLEOTIDE SEQUENCE [LARGE SCALE GENOMIC DNA]</scope>
    <source>
        <strain evidence="3 4">B5-SW-15</strain>
    </source>
</reference>
<protein>
    <recommendedName>
        <fullName evidence="2">Recombinase domain-containing protein</fullName>
    </recommendedName>
</protein>